<dbReference type="PANTHER" id="PTHR31241">
    <property type="entry name" value="DEHYDRATION-RESPONSIVE ELEMENT-BINDING PROTEIN 2C"/>
    <property type="match status" value="1"/>
</dbReference>
<feature type="compositionally biased region" description="Gly residues" evidence="9">
    <location>
        <begin position="45"/>
        <end position="54"/>
    </location>
</feature>
<feature type="region of interest" description="Disordered" evidence="9">
    <location>
        <begin position="1"/>
        <end position="74"/>
    </location>
</feature>
<evidence type="ECO:0000313" key="12">
    <source>
        <dbReference type="Proteomes" id="UP001605036"/>
    </source>
</evidence>
<feature type="compositionally biased region" description="Polar residues" evidence="9">
    <location>
        <begin position="372"/>
        <end position="392"/>
    </location>
</feature>
<evidence type="ECO:0000256" key="9">
    <source>
        <dbReference type="SAM" id="MobiDB-lite"/>
    </source>
</evidence>
<evidence type="ECO:0000259" key="10">
    <source>
        <dbReference type="PROSITE" id="PS51032"/>
    </source>
</evidence>
<accession>A0ABD1XRT1</accession>
<dbReference type="Pfam" id="PF00847">
    <property type="entry name" value="AP2"/>
    <property type="match status" value="1"/>
</dbReference>
<keyword evidence="4" id="KW-0238">DNA-binding</keyword>
<evidence type="ECO:0000256" key="6">
    <source>
        <dbReference type="ARBA" id="ARBA00023163"/>
    </source>
</evidence>
<comment type="subcellular location">
    <subcellularLocation>
        <location evidence="1">Nucleus</location>
    </subcellularLocation>
</comment>
<protein>
    <recommendedName>
        <fullName evidence="10">AP2/ERF domain-containing protein</fullName>
    </recommendedName>
</protein>
<dbReference type="EMBL" id="JBHFFA010000007">
    <property type="protein sequence ID" value="KAL2611489.1"/>
    <property type="molecule type" value="Genomic_DNA"/>
</dbReference>
<keyword evidence="2" id="KW-0805">Transcription regulation</keyword>
<dbReference type="SUPFAM" id="SSF54171">
    <property type="entry name" value="DNA-binding domain"/>
    <property type="match status" value="1"/>
</dbReference>
<feature type="region of interest" description="Disordered" evidence="9">
    <location>
        <begin position="368"/>
        <end position="402"/>
    </location>
</feature>
<evidence type="ECO:0000256" key="4">
    <source>
        <dbReference type="ARBA" id="ARBA00023125"/>
    </source>
</evidence>
<dbReference type="SMART" id="SM00380">
    <property type="entry name" value="AP2"/>
    <property type="match status" value="1"/>
</dbReference>
<sequence>MQLNDTRGGVNSQGAPSSENGRENSAAAGFQVHQDQNQQEVAAAGGAGGGGSGTSGARRGRGKGKGGPQNGLFQYRGVRQRSWGRWVAEIREPRRRARIWLGTFATAVDAAHAYDCAAWRLYGPRARLNLAYPFAAQPSDSLPLESSPSSSSCSAPNSGYNGSLKSLLPVTIAPRPNPTQIIEQQTESPIPQASNFRHVATTAAATTIPSAGSIVRDQHGAGWQIRGKATGTDSSSSGESRRLDVTQEFGSDGGGDLYDCYRGKVDRGIRIIRDDKYHDQIHGQQLQEALTAGGLTGTLASTLDMSNTFASQQHAQLLDTNTSCVSDPSSSSSLKTAETVDFQGAATIMQIRDLHDLGALLPRELQHRDHTQSISASESLDFQQPINPQSSGLDPFRPQAPATSLLPPSCQLRWLESIHQLGLNLEAKELWHPTAASCKQIGNSNGNNTTAGPEFEHHPSVGRIWSSQGHSISSSLSVNSPSLTSSNNNDNNNNMVWNSSEQSLTSPPSVTSSSGHHPPLLGDGSWDSYMQQPSLSSVSVNTRSCGHSGSCNCSFIDYNSILHILQ</sequence>
<evidence type="ECO:0000256" key="7">
    <source>
        <dbReference type="ARBA" id="ARBA00023242"/>
    </source>
</evidence>
<evidence type="ECO:0000256" key="1">
    <source>
        <dbReference type="ARBA" id="ARBA00004123"/>
    </source>
</evidence>
<feature type="region of interest" description="Disordered" evidence="9">
    <location>
        <begin position="139"/>
        <end position="158"/>
    </location>
</feature>
<gene>
    <name evidence="11" type="ORF">R1flu_023181</name>
</gene>
<feature type="domain" description="AP2/ERF" evidence="10">
    <location>
        <begin position="74"/>
        <end position="131"/>
    </location>
</feature>
<keyword evidence="5" id="KW-0010">Activator</keyword>
<evidence type="ECO:0000313" key="11">
    <source>
        <dbReference type="EMBL" id="KAL2611489.1"/>
    </source>
</evidence>
<keyword evidence="12" id="KW-1185">Reference proteome</keyword>
<keyword evidence="7" id="KW-0539">Nucleus</keyword>
<dbReference type="Gene3D" id="3.30.730.10">
    <property type="entry name" value="AP2/ERF domain"/>
    <property type="match status" value="1"/>
</dbReference>
<dbReference type="PROSITE" id="PS51032">
    <property type="entry name" value="AP2_ERF"/>
    <property type="match status" value="1"/>
</dbReference>
<dbReference type="InterPro" id="IPR036955">
    <property type="entry name" value="AP2/ERF_dom_sf"/>
</dbReference>
<dbReference type="InterPro" id="IPR016177">
    <property type="entry name" value="DNA-bd_dom_sf"/>
</dbReference>
<dbReference type="GO" id="GO:0005634">
    <property type="term" value="C:nucleus"/>
    <property type="evidence" value="ECO:0007669"/>
    <property type="project" value="UniProtKB-SubCell"/>
</dbReference>
<dbReference type="FunFam" id="3.30.730.10:FF:000001">
    <property type="entry name" value="Ethylene-responsive transcription factor 2"/>
    <property type="match status" value="1"/>
</dbReference>
<feature type="compositionally biased region" description="Polar residues" evidence="9">
    <location>
        <begin position="1"/>
        <end position="19"/>
    </location>
</feature>
<comment type="similarity">
    <text evidence="8">Belongs to the AP2/ERF transcription factor family. ERF subfamily.</text>
</comment>
<comment type="caution">
    <text evidence="11">The sequence shown here is derived from an EMBL/GenBank/DDBJ whole genome shotgun (WGS) entry which is preliminary data.</text>
</comment>
<dbReference type="InterPro" id="IPR001471">
    <property type="entry name" value="AP2/ERF_dom"/>
</dbReference>
<keyword evidence="6" id="KW-0804">Transcription</keyword>
<name>A0ABD1XRT1_9MARC</name>
<dbReference type="PANTHER" id="PTHR31241:SF62">
    <property type="entry name" value="DEHYDRATION-RESPONSIVE ELEMENT-BINDING PROTEIN 2D"/>
    <property type="match status" value="1"/>
</dbReference>
<evidence type="ECO:0000256" key="3">
    <source>
        <dbReference type="ARBA" id="ARBA00023016"/>
    </source>
</evidence>
<feature type="compositionally biased region" description="Polar residues" evidence="9">
    <location>
        <begin position="441"/>
        <end position="451"/>
    </location>
</feature>
<keyword evidence="3" id="KW-0346">Stress response</keyword>
<organism evidence="11 12">
    <name type="scientific">Riccia fluitans</name>
    <dbReference type="NCBI Taxonomy" id="41844"/>
    <lineage>
        <taxon>Eukaryota</taxon>
        <taxon>Viridiplantae</taxon>
        <taxon>Streptophyta</taxon>
        <taxon>Embryophyta</taxon>
        <taxon>Marchantiophyta</taxon>
        <taxon>Marchantiopsida</taxon>
        <taxon>Marchantiidae</taxon>
        <taxon>Marchantiales</taxon>
        <taxon>Ricciaceae</taxon>
        <taxon>Riccia</taxon>
    </lineage>
</organism>
<dbReference type="GO" id="GO:0003677">
    <property type="term" value="F:DNA binding"/>
    <property type="evidence" value="ECO:0007669"/>
    <property type="project" value="UniProtKB-KW"/>
</dbReference>
<evidence type="ECO:0000256" key="5">
    <source>
        <dbReference type="ARBA" id="ARBA00023159"/>
    </source>
</evidence>
<dbReference type="AlphaFoldDB" id="A0ABD1XRT1"/>
<dbReference type="Proteomes" id="UP001605036">
    <property type="component" value="Unassembled WGS sequence"/>
</dbReference>
<feature type="region of interest" description="Disordered" evidence="9">
    <location>
        <begin position="441"/>
        <end position="528"/>
    </location>
</feature>
<feature type="compositionally biased region" description="Low complexity" evidence="9">
    <location>
        <begin position="466"/>
        <end position="519"/>
    </location>
</feature>
<proteinExistence type="inferred from homology"/>
<evidence type="ECO:0000256" key="8">
    <source>
        <dbReference type="ARBA" id="ARBA00024343"/>
    </source>
</evidence>
<reference evidence="11 12" key="1">
    <citation type="submission" date="2024-09" db="EMBL/GenBank/DDBJ databases">
        <title>Chromosome-scale assembly of Riccia fluitans.</title>
        <authorList>
            <person name="Paukszto L."/>
            <person name="Sawicki J."/>
            <person name="Karawczyk K."/>
            <person name="Piernik-Szablinska J."/>
            <person name="Szczecinska M."/>
            <person name="Mazdziarz M."/>
        </authorList>
    </citation>
    <scope>NUCLEOTIDE SEQUENCE [LARGE SCALE GENOMIC DNA]</scope>
    <source>
        <strain evidence="11">Rf_01</strain>
        <tissue evidence="11">Aerial parts of the thallus</tissue>
    </source>
</reference>
<evidence type="ECO:0000256" key="2">
    <source>
        <dbReference type="ARBA" id="ARBA00023015"/>
    </source>
</evidence>
<dbReference type="CDD" id="cd00018">
    <property type="entry name" value="AP2"/>
    <property type="match status" value="1"/>
</dbReference>
<dbReference type="PRINTS" id="PR00367">
    <property type="entry name" value="ETHRSPELEMNT"/>
</dbReference>